<feature type="compositionally biased region" description="Low complexity" evidence="13">
    <location>
        <begin position="345"/>
        <end position="374"/>
    </location>
</feature>
<keyword evidence="7" id="KW-0378">Hydrolase</keyword>
<evidence type="ECO:0000256" key="2">
    <source>
        <dbReference type="ARBA" id="ARBA00004496"/>
    </source>
</evidence>
<reference evidence="15" key="1">
    <citation type="submission" date="2014-08" db="EMBL/GenBank/DDBJ databases">
        <authorList>
            <person name="Sharma Rahul"/>
            <person name="Thines Marco"/>
        </authorList>
    </citation>
    <scope>NUCLEOTIDE SEQUENCE</scope>
</reference>
<evidence type="ECO:0000256" key="6">
    <source>
        <dbReference type="ARBA" id="ARBA00022670"/>
    </source>
</evidence>
<dbReference type="EMBL" id="LN483144">
    <property type="protein sequence ID" value="CDZ96406.1"/>
    <property type="molecule type" value="Genomic_DNA"/>
</dbReference>
<evidence type="ECO:0000256" key="13">
    <source>
        <dbReference type="SAM" id="MobiDB-lite"/>
    </source>
</evidence>
<feature type="region of interest" description="Disordered" evidence="13">
    <location>
        <begin position="450"/>
        <end position="530"/>
    </location>
</feature>
<feature type="compositionally biased region" description="Low complexity" evidence="13">
    <location>
        <begin position="145"/>
        <end position="155"/>
    </location>
</feature>
<feature type="region of interest" description="Disordered" evidence="13">
    <location>
        <begin position="856"/>
        <end position="928"/>
    </location>
</feature>
<keyword evidence="4" id="KW-0813">Transport</keyword>
<dbReference type="GO" id="GO:0000407">
    <property type="term" value="C:phagophore assembly site"/>
    <property type="evidence" value="ECO:0007669"/>
    <property type="project" value="UniProtKB-SubCell"/>
</dbReference>
<dbReference type="GO" id="GO:0016485">
    <property type="term" value="P:protein processing"/>
    <property type="evidence" value="ECO:0007669"/>
    <property type="project" value="TreeGrafter"/>
</dbReference>
<dbReference type="PANTHER" id="PTHR22624">
    <property type="entry name" value="CYSTEINE PROTEASE ATG4"/>
    <property type="match status" value="1"/>
</dbReference>
<feature type="compositionally biased region" description="Polar residues" evidence="13">
    <location>
        <begin position="184"/>
        <end position="193"/>
    </location>
</feature>
<feature type="compositionally biased region" description="Low complexity" evidence="13">
    <location>
        <begin position="28"/>
        <end position="52"/>
    </location>
</feature>
<feature type="compositionally biased region" description="Polar residues" evidence="13">
    <location>
        <begin position="293"/>
        <end position="309"/>
    </location>
</feature>
<feature type="compositionally biased region" description="Low complexity" evidence="13">
    <location>
        <begin position="97"/>
        <end position="111"/>
    </location>
</feature>
<keyword evidence="6 15" id="KW-0645">Protease</keyword>
<feature type="domain" description="Peptidase C54 catalytic" evidence="14">
    <location>
        <begin position="536"/>
        <end position="982"/>
    </location>
</feature>
<keyword evidence="9" id="KW-0653">Protein transport</keyword>
<accession>A0A0F7SE88</accession>
<protein>
    <recommendedName>
        <fullName evidence="12">Autophagy-related protein 4</fullName>
    </recommendedName>
</protein>
<feature type="compositionally biased region" description="Basic and acidic residues" evidence="13">
    <location>
        <begin position="869"/>
        <end position="882"/>
    </location>
</feature>
<dbReference type="SUPFAM" id="SSF54001">
    <property type="entry name" value="Cysteine proteinases"/>
    <property type="match status" value="1"/>
</dbReference>
<evidence type="ECO:0000256" key="12">
    <source>
        <dbReference type="ARBA" id="ARBA00030240"/>
    </source>
</evidence>
<organism evidence="15">
    <name type="scientific">Phaffia rhodozyma</name>
    <name type="common">Yeast</name>
    <name type="synonym">Xanthophyllomyces dendrorhous</name>
    <dbReference type="NCBI Taxonomy" id="264483"/>
    <lineage>
        <taxon>Eukaryota</taxon>
        <taxon>Fungi</taxon>
        <taxon>Dikarya</taxon>
        <taxon>Basidiomycota</taxon>
        <taxon>Agaricomycotina</taxon>
        <taxon>Tremellomycetes</taxon>
        <taxon>Cystofilobasidiales</taxon>
        <taxon>Mrakiaceae</taxon>
        <taxon>Phaffia</taxon>
    </lineage>
</organism>
<feature type="compositionally biased region" description="Acidic residues" evidence="13">
    <location>
        <begin position="1005"/>
        <end position="1019"/>
    </location>
</feature>
<evidence type="ECO:0000259" key="14">
    <source>
        <dbReference type="Pfam" id="PF03416"/>
    </source>
</evidence>
<feature type="compositionally biased region" description="Polar residues" evidence="13">
    <location>
        <begin position="499"/>
        <end position="520"/>
    </location>
</feature>
<feature type="compositionally biased region" description="Polar residues" evidence="13">
    <location>
        <begin position="1203"/>
        <end position="1215"/>
    </location>
</feature>
<dbReference type="Pfam" id="PF03416">
    <property type="entry name" value="Peptidase_C54"/>
    <property type="match status" value="1"/>
</dbReference>
<evidence type="ECO:0000256" key="7">
    <source>
        <dbReference type="ARBA" id="ARBA00022801"/>
    </source>
</evidence>
<evidence type="ECO:0000256" key="8">
    <source>
        <dbReference type="ARBA" id="ARBA00022807"/>
    </source>
</evidence>
<feature type="compositionally biased region" description="Polar residues" evidence="13">
    <location>
        <begin position="1020"/>
        <end position="1037"/>
    </location>
</feature>
<comment type="catalytic activity">
    <reaction evidence="11">
        <text>[protein]-C-terminal L-amino acid-glycyl-phosphatidylethanolamide + H2O = [protein]-C-terminal L-amino acid-glycine + a 1,2-diacyl-sn-glycero-3-phosphoethanolamine</text>
        <dbReference type="Rhea" id="RHEA:67548"/>
        <dbReference type="Rhea" id="RHEA-COMP:17323"/>
        <dbReference type="Rhea" id="RHEA-COMP:17324"/>
        <dbReference type="ChEBI" id="CHEBI:15377"/>
        <dbReference type="ChEBI" id="CHEBI:64612"/>
        <dbReference type="ChEBI" id="CHEBI:172940"/>
        <dbReference type="ChEBI" id="CHEBI:172941"/>
    </reaction>
    <physiologicalReaction direction="left-to-right" evidence="11">
        <dbReference type="Rhea" id="RHEA:67549"/>
    </physiologicalReaction>
</comment>
<feature type="region of interest" description="Disordered" evidence="13">
    <location>
        <begin position="1086"/>
        <end position="1306"/>
    </location>
</feature>
<feature type="compositionally biased region" description="Basic residues" evidence="13">
    <location>
        <begin position="205"/>
        <end position="217"/>
    </location>
</feature>
<keyword evidence="8" id="KW-0788">Thiol protease</keyword>
<dbReference type="GO" id="GO:0019786">
    <property type="term" value="F:protein-phosphatidylethanolamide deconjugating activity"/>
    <property type="evidence" value="ECO:0007669"/>
    <property type="project" value="InterPro"/>
</dbReference>
<feature type="region of interest" description="Disordered" evidence="13">
    <location>
        <begin position="1"/>
        <end position="393"/>
    </location>
</feature>
<dbReference type="InterPro" id="IPR038765">
    <property type="entry name" value="Papain-like_cys_pep_sf"/>
</dbReference>
<evidence type="ECO:0000313" key="15">
    <source>
        <dbReference type="EMBL" id="CDZ96406.1"/>
    </source>
</evidence>
<dbReference type="InterPro" id="IPR046792">
    <property type="entry name" value="Peptidase_C54_cat"/>
</dbReference>
<dbReference type="GO" id="GO:0004197">
    <property type="term" value="F:cysteine-type endopeptidase activity"/>
    <property type="evidence" value="ECO:0007669"/>
    <property type="project" value="TreeGrafter"/>
</dbReference>
<dbReference type="GO" id="GO:0000423">
    <property type="term" value="P:mitophagy"/>
    <property type="evidence" value="ECO:0007669"/>
    <property type="project" value="TreeGrafter"/>
</dbReference>
<evidence type="ECO:0000256" key="9">
    <source>
        <dbReference type="ARBA" id="ARBA00022927"/>
    </source>
</evidence>
<feature type="compositionally biased region" description="Low complexity" evidence="13">
    <location>
        <begin position="59"/>
        <end position="83"/>
    </location>
</feature>
<dbReference type="GO" id="GO:0034727">
    <property type="term" value="P:piecemeal microautophagy of the nucleus"/>
    <property type="evidence" value="ECO:0007669"/>
    <property type="project" value="TreeGrafter"/>
</dbReference>
<feature type="compositionally biased region" description="Acidic residues" evidence="13">
    <location>
        <begin position="1284"/>
        <end position="1306"/>
    </location>
</feature>
<evidence type="ECO:0000256" key="3">
    <source>
        <dbReference type="ARBA" id="ARBA00010958"/>
    </source>
</evidence>
<comment type="similarity">
    <text evidence="3">Belongs to the peptidase C54 family.</text>
</comment>
<evidence type="ECO:0000256" key="4">
    <source>
        <dbReference type="ARBA" id="ARBA00022448"/>
    </source>
</evidence>
<evidence type="ECO:0000256" key="1">
    <source>
        <dbReference type="ARBA" id="ARBA00004329"/>
    </source>
</evidence>
<evidence type="ECO:0000256" key="11">
    <source>
        <dbReference type="ARBA" id="ARBA00029362"/>
    </source>
</evidence>
<dbReference type="GO" id="GO:0015031">
    <property type="term" value="P:protein transport"/>
    <property type="evidence" value="ECO:0007669"/>
    <property type="project" value="UniProtKB-KW"/>
</dbReference>
<feature type="compositionally biased region" description="Polar residues" evidence="13">
    <location>
        <begin position="319"/>
        <end position="336"/>
    </location>
</feature>
<feature type="compositionally biased region" description="Acidic residues" evidence="13">
    <location>
        <begin position="1050"/>
        <end position="1063"/>
    </location>
</feature>
<feature type="compositionally biased region" description="Low complexity" evidence="13">
    <location>
        <begin position="1086"/>
        <end position="1113"/>
    </location>
</feature>
<comment type="subcellular location">
    <subcellularLocation>
        <location evidence="2">Cytoplasm</location>
    </subcellularLocation>
    <subcellularLocation>
        <location evidence="1">Preautophagosomal structure</location>
    </subcellularLocation>
</comment>
<feature type="compositionally biased region" description="Polar residues" evidence="13">
    <location>
        <begin position="1163"/>
        <end position="1174"/>
    </location>
</feature>
<dbReference type="PANTHER" id="PTHR22624:SF49">
    <property type="entry name" value="CYSTEINE PROTEASE"/>
    <property type="match status" value="1"/>
</dbReference>
<feature type="compositionally biased region" description="Low complexity" evidence="13">
    <location>
        <begin position="1270"/>
        <end position="1280"/>
    </location>
</feature>
<proteinExistence type="inferred from homology"/>
<keyword evidence="5" id="KW-0963">Cytoplasm</keyword>
<dbReference type="InterPro" id="IPR005078">
    <property type="entry name" value="Peptidase_C54"/>
</dbReference>
<feature type="region of interest" description="Disordered" evidence="13">
    <location>
        <begin position="1005"/>
        <end position="1063"/>
    </location>
</feature>
<name>A0A0F7SE88_PHARH</name>
<feature type="compositionally biased region" description="Low complexity" evidence="13">
    <location>
        <begin position="265"/>
        <end position="276"/>
    </location>
</feature>
<feature type="compositionally biased region" description="Low complexity" evidence="13">
    <location>
        <begin position="218"/>
        <end position="233"/>
    </location>
</feature>
<sequence>MSLPTTSRVPSIEPAAGSANTLARPVLSTERSSSPSSSSTSSQPRTSFNSSPALPAPQVSRPSSYRSTRSVSSSSSVSIQPSSHQHKLTKFLRRDYSASSGSSRSKATTSRRQSDSDQFEFLLTHEEFPLPEIENGSDSGDRSRTAGGRRSARGSFANTNESEGGGRDGSDTLDTEGSFEQGRDLSSFSSAQQIDREPNPAPPKKTSRAKTLRKKTSNHSFSSSVAPASTSESDPTIVVDSPPKFQSPPTSPTLGRRSAGKIGLQTSASQPASTSSIEGGHPSAPNGLHQTFIAGSTARSSESGPSTFPTRLGGWLSNLLPNHQSPVQSTSTSNTACPPRPMHRPSSSVSSTFSEPSSVHSPLSSTNHSSSFTPTPIPPSLHPGRTPSPTVSAAHRALPSYASTGQGKRGFLAAARENGAIMRYLLDTDAGKPDRCEEGIWIMGKLHEGWKPSRPSDELSEPTVQAENFTSSSGSTPLSPPRKQAAPSISHPPVSSPSKFTSLFSTLPGSSVGTEDGSSSPRKDKRAGREEVRWPEDFYADFQTSIWCTYRSQYAAISSLPSELLTPSPAEFDADGLPLPSLIRKTRDVLKDRSPIPKTHTGWAWVKSASGIDEKGLTADTGWGCMLRTGQSLLANALIRFHLGRDWRRPLSPPTSSSSHQEIIEYGTYVKVLTWFMDDPAPFAPFSVHRMALVGKQLGKEVGEWFGPSTAGGAIKALTTVYPHAGVSVTLAADSVIFQSEVLSASQPPSIPTSDELSAATSSLSIQKKRPKSADSWGGRPVLILVNVRLGLDGVNPIYHETVKNLFTFPQSVGIAGGRPSSSYYFLGYQADSLIYLDPHHTRPAVVLRPPPYRADMRQTTEQTTDIDYPERKEEDKTKESEDTTLESAAGHLVPPLSLPEEDSTIRATTPPSLLRAEGRPTSSLTGGVDPLSGWYANAYSFGALQTFHCEKVRKMAFSQLDPSMLLGFLCLDEADWLDFKRRVSAMPNAIFSIVNEPVNWDDDDSAGLESFSETDPDDGSSSLQEAVPWPSSSHAPQSVPLDLGRKPTEEEEEDVKIAQDGEDEIAEFISRDEIISSSYPGPSLFPSGFSSSLGPPVSTALPSSLSPLDTTSYAVTSPSPLDRGGGEAESLDNQNTRPAPMRALGSEFELLSADDWTGEAESPTTDRLSSLCKTPTAEGMAGDEPESSSATSSFFFNRKAPTRSSSSTEQTDQTASKDESKLMGKRVRDKSTRAAQVSTRPGSIKSAMGNSGKIGRRAQGLSRRRSSTRRSVSGVSTIRAFNEEEDEEEDEDEEEEEDDDDEDWV</sequence>
<evidence type="ECO:0000256" key="10">
    <source>
        <dbReference type="ARBA" id="ARBA00023006"/>
    </source>
</evidence>
<feature type="compositionally biased region" description="Low complexity" evidence="13">
    <location>
        <begin position="487"/>
        <end position="498"/>
    </location>
</feature>
<dbReference type="GO" id="GO:0000045">
    <property type="term" value="P:autophagosome assembly"/>
    <property type="evidence" value="ECO:0007669"/>
    <property type="project" value="TreeGrafter"/>
</dbReference>
<dbReference type="GO" id="GO:0035973">
    <property type="term" value="P:aggrephagy"/>
    <property type="evidence" value="ECO:0007669"/>
    <property type="project" value="TreeGrafter"/>
</dbReference>
<evidence type="ECO:0000256" key="5">
    <source>
        <dbReference type="ARBA" id="ARBA00022490"/>
    </source>
</evidence>
<keyword evidence="10" id="KW-0072">Autophagy</keyword>